<organism evidence="1 2">
    <name type="scientific">Anaerococcus prevotii (strain ATCC 9321 / DSM 20548 / JCM 6508 / NCTC 11806 / PC1)</name>
    <name type="common">Peptostreptococcus prevotii</name>
    <name type="synonym">Peptococcus prevotii</name>
    <dbReference type="NCBI Taxonomy" id="525919"/>
    <lineage>
        <taxon>Bacteria</taxon>
        <taxon>Bacillati</taxon>
        <taxon>Bacillota</taxon>
        <taxon>Tissierellia</taxon>
        <taxon>Tissierellales</taxon>
        <taxon>Peptoniphilaceae</taxon>
        <taxon>Anaerococcus</taxon>
    </lineage>
</organism>
<evidence type="ECO:0008006" key="3">
    <source>
        <dbReference type="Google" id="ProtNLM"/>
    </source>
</evidence>
<dbReference type="RefSeq" id="WP_015778078.1">
    <property type="nucleotide sequence ID" value="NC_013171.1"/>
</dbReference>
<dbReference type="EMBL" id="CP001708">
    <property type="protein sequence ID" value="ACV29177.1"/>
    <property type="molecule type" value="Genomic_DNA"/>
</dbReference>
<dbReference type="HOGENOM" id="CLU_2230861_0_0_9"/>
<dbReference type="AlphaFoldDB" id="C7RDB4"/>
<dbReference type="KEGG" id="apr:Apre_1151"/>
<sequence>MKDFRTGREIDIKEAVLVVGNKVYARESFIAVDTSNLIDYPPKVYYDKDENLLGNMYDEGVFELEDIEDILLDYEDQIFSNHDLDDIRKFLIERRKKFYEKLSQNQ</sequence>
<proteinExistence type="predicted"/>
<evidence type="ECO:0000313" key="1">
    <source>
        <dbReference type="EMBL" id="ACV29177.1"/>
    </source>
</evidence>
<dbReference type="Proteomes" id="UP000002294">
    <property type="component" value="Chromosome"/>
</dbReference>
<evidence type="ECO:0000313" key="2">
    <source>
        <dbReference type="Proteomes" id="UP000002294"/>
    </source>
</evidence>
<dbReference type="eggNOG" id="ENOG50342DA">
    <property type="taxonomic scope" value="Bacteria"/>
</dbReference>
<reference evidence="1 2" key="1">
    <citation type="journal article" date="2009" name="Stand. Genomic Sci.">
        <title>Complete genome sequence of Anaerococcus prevotii type strain (PC1).</title>
        <authorList>
            <person name="Labutti K."/>
            <person name="Pukall R."/>
            <person name="Steenblock K."/>
            <person name="Glavina Del Rio T."/>
            <person name="Tice H."/>
            <person name="Copeland A."/>
            <person name="Cheng J.F."/>
            <person name="Lucas S."/>
            <person name="Chen F."/>
            <person name="Nolan M."/>
            <person name="Bruce D."/>
            <person name="Goodwin L."/>
            <person name="Pitluck S."/>
            <person name="Ivanova N."/>
            <person name="Mavromatis K."/>
            <person name="Ovchinnikova G."/>
            <person name="Pati A."/>
            <person name="Chen A."/>
            <person name="Palaniappan K."/>
            <person name="Land M."/>
            <person name="Hauser L."/>
            <person name="Chang Y.J."/>
            <person name="Jeffries C.D."/>
            <person name="Chain P."/>
            <person name="Saunders E."/>
            <person name="Brettin T."/>
            <person name="Detter J.C."/>
            <person name="Han C."/>
            <person name="Goker M."/>
            <person name="Bristow J."/>
            <person name="Eisen J.A."/>
            <person name="Markowitz V."/>
            <person name="Hugenholtz P."/>
            <person name="Kyrpides N.C."/>
            <person name="Klenk H.P."/>
            <person name="Lapidus A."/>
        </authorList>
    </citation>
    <scope>NUCLEOTIDE SEQUENCE [LARGE SCALE GENOMIC DNA]</scope>
    <source>
        <strain evidence="2">ATCC 9321 / DSM 20548 / JCM 6508 / NCTC 11806 / PC1</strain>
    </source>
</reference>
<keyword evidence="2" id="KW-1185">Reference proteome</keyword>
<name>C7RDB4_ANAPD</name>
<gene>
    <name evidence="1" type="ordered locus">Apre_1151</name>
</gene>
<dbReference type="OrthoDB" id="1691060at2"/>
<dbReference type="STRING" id="525919.Apre_1151"/>
<protein>
    <recommendedName>
        <fullName evidence="3">Aspartate 1-decarboxylase (Aspartate alpha-decarboxylase)</fullName>
    </recommendedName>
</protein>
<accession>C7RDB4</accession>